<sequence>MAQLYELKTFTSDSGSLTVFEKIILGVIQRIFYIYEAGHSVRAGHRHHRAWNALICVSGSCRVYVHNGLSETTYHLSNPQQCLVLEPKDWHTMDQFTDDAILLVVSNEHYDKDDYIYEPYPSVRIADKTKDRTFTSLVSVMAAVV</sequence>
<dbReference type="Pfam" id="PF05523">
    <property type="entry name" value="FdtA"/>
    <property type="match status" value="1"/>
</dbReference>
<name>A0ABW5M0C4_9BACT</name>
<dbReference type="InterPro" id="IPR011051">
    <property type="entry name" value="RmlC_Cupin_sf"/>
</dbReference>
<proteinExistence type="predicted"/>
<organism evidence="2 3">
    <name type="scientific">Spirosoma soli</name>
    <dbReference type="NCBI Taxonomy" id="1770529"/>
    <lineage>
        <taxon>Bacteria</taxon>
        <taxon>Pseudomonadati</taxon>
        <taxon>Bacteroidota</taxon>
        <taxon>Cytophagia</taxon>
        <taxon>Cytophagales</taxon>
        <taxon>Cytophagaceae</taxon>
        <taxon>Spirosoma</taxon>
    </lineage>
</organism>
<evidence type="ECO:0000259" key="1">
    <source>
        <dbReference type="Pfam" id="PF05523"/>
    </source>
</evidence>
<dbReference type="InterPro" id="IPR008894">
    <property type="entry name" value="QdtA_cupin_dom"/>
</dbReference>
<feature type="domain" description="Sugar 3,4-ketoisomerase QdtA cupin" evidence="1">
    <location>
        <begin position="3"/>
        <end position="118"/>
    </location>
</feature>
<dbReference type="RefSeq" id="WP_381519249.1">
    <property type="nucleotide sequence ID" value="NZ_JBHULN010000002.1"/>
</dbReference>
<evidence type="ECO:0000313" key="2">
    <source>
        <dbReference type="EMBL" id="MFD2569714.1"/>
    </source>
</evidence>
<dbReference type="InterPro" id="IPR014710">
    <property type="entry name" value="RmlC-like_jellyroll"/>
</dbReference>
<evidence type="ECO:0000313" key="3">
    <source>
        <dbReference type="Proteomes" id="UP001597469"/>
    </source>
</evidence>
<dbReference type="SUPFAM" id="SSF51182">
    <property type="entry name" value="RmlC-like cupins"/>
    <property type="match status" value="1"/>
</dbReference>
<dbReference type="Gene3D" id="2.60.120.10">
    <property type="entry name" value="Jelly Rolls"/>
    <property type="match status" value="1"/>
</dbReference>
<accession>A0ABW5M0C4</accession>
<comment type="caution">
    <text evidence="2">The sequence shown here is derived from an EMBL/GenBank/DDBJ whole genome shotgun (WGS) entry which is preliminary data.</text>
</comment>
<gene>
    <name evidence="2" type="ORF">ACFSUS_03660</name>
</gene>
<keyword evidence="3" id="KW-1185">Reference proteome</keyword>
<dbReference type="EMBL" id="JBHULN010000002">
    <property type="protein sequence ID" value="MFD2569714.1"/>
    <property type="molecule type" value="Genomic_DNA"/>
</dbReference>
<protein>
    <submittedName>
        <fullName evidence="2">Sugar 3,4-ketoisomerase</fullName>
    </submittedName>
</protein>
<dbReference type="Proteomes" id="UP001597469">
    <property type="component" value="Unassembled WGS sequence"/>
</dbReference>
<dbReference type="CDD" id="cd20292">
    <property type="entry name" value="cupin_QdtA-like"/>
    <property type="match status" value="1"/>
</dbReference>
<reference evidence="3" key="1">
    <citation type="journal article" date="2019" name="Int. J. Syst. Evol. Microbiol.">
        <title>The Global Catalogue of Microorganisms (GCM) 10K type strain sequencing project: providing services to taxonomists for standard genome sequencing and annotation.</title>
        <authorList>
            <consortium name="The Broad Institute Genomics Platform"/>
            <consortium name="The Broad Institute Genome Sequencing Center for Infectious Disease"/>
            <person name="Wu L."/>
            <person name="Ma J."/>
        </authorList>
    </citation>
    <scope>NUCLEOTIDE SEQUENCE [LARGE SCALE GENOMIC DNA]</scope>
    <source>
        <strain evidence="3">KCTC 42805</strain>
    </source>
</reference>